<accession>A0A482IR67</accession>
<dbReference type="RefSeq" id="WP_111733316.1">
    <property type="nucleotide sequence ID" value="NZ_CP037900.1"/>
</dbReference>
<evidence type="ECO:0000313" key="3">
    <source>
        <dbReference type="Proteomes" id="UP000253772"/>
    </source>
</evidence>
<proteinExistence type="predicted"/>
<dbReference type="EMBL" id="CP037900">
    <property type="protein sequence ID" value="QBP09370.1"/>
    <property type="molecule type" value="Genomic_DNA"/>
</dbReference>
<dbReference type="AlphaFoldDB" id="A0A482IR67"/>
<organism evidence="2 3">
    <name type="scientific">Cupriavidus metallidurans</name>
    <dbReference type="NCBI Taxonomy" id="119219"/>
    <lineage>
        <taxon>Bacteria</taxon>
        <taxon>Pseudomonadati</taxon>
        <taxon>Pseudomonadota</taxon>
        <taxon>Betaproteobacteria</taxon>
        <taxon>Burkholderiales</taxon>
        <taxon>Burkholderiaceae</taxon>
        <taxon>Cupriavidus</taxon>
    </lineage>
</organism>
<gene>
    <name evidence="2" type="ORF">DDF84_006170</name>
</gene>
<evidence type="ECO:0000313" key="2">
    <source>
        <dbReference type="EMBL" id="QBP09370.1"/>
    </source>
</evidence>
<name>A0A482IR67_9BURK</name>
<sequence>MDQNADNTNQQTNADGADAAPKQPDAAPKKADAAPKVKLPKAMIMQALYGFYDDAGRLWQWAEGQVVTEAEHIKTLVERAAPAVEHKEG</sequence>
<feature type="compositionally biased region" description="Low complexity" evidence="1">
    <location>
        <begin position="1"/>
        <end position="26"/>
    </location>
</feature>
<evidence type="ECO:0000256" key="1">
    <source>
        <dbReference type="SAM" id="MobiDB-lite"/>
    </source>
</evidence>
<feature type="region of interest" description="Disordered" evidence="1">
    <location>
        <begin position="1"/>
        <end position="37"/>
    </location>
</feature>
<reference evidence="2 3" key="1">
    <citation type="submission" date="2019-03" db="EMBL/GenBank/DDBJ databases">
        <title>Comparative insights into the high quality Complete genome sequence of highly metal resistant Cupriavidus metallidurans strain BS1 isolated from a gold-copper mine.</title>
        <authorList>
            <person name="Mazhar H.S."/>
            <person name="Rensing C."/>
        </authorList>
    </citation>
    <scope>NUCLEOTIDE SEQUENCE [LARGE SCALE GENOMIC DNA]</scope>
    <source>
        <strain evidence="2 3">BS1</strain>
    </source>
</reference>
<protein>
    <submittedName>
        <fullName evidence="2">Uncharacterized protein</fullName>
    </submittedName>
</protein>
<dbReference type="Proteomes" id="UP000253772">
    <property type="component" value="Chromosome c1"/>
</dbReference>